<evidence type="ECO:0000256" key="2">
    <source>
        <dbReference type="ARBA" id="ARBA00004141"/>
    </source>
</evidence>
<dbReference type="Pfam" id="PF02163">
    <property type="entry name" value="Peptidase_M50"/>
    <property type="match status" value="1"/>
</dbReference>
<gene>
    <name evidence="15" type="ORF">AK812_SmicGene18864</name>
</gene>
<comment type="caution">
    <text evidence="15">The sequence shown here is derived from an EMBL/GenBank/DDBJ whole genome shotgun (WGS) entry which is preliminary data.</text>
</comment>
<dbReference type="AlphaFoldDB" id="A0A1Q9DU63"/>
<dbReference type="GO" id="GO:0006508">
    <property type="term" value="P:proteolysis"/>
    <property type="evidence" value="ECO:0007669"/>
    <property type="project" value="UniProtKB-KW"/>
</dbReference>
<keyword evidence="9 13" id="KW-1133">Transmembrane helix</keyword>
<protein>
    <recommendedName>
        <fullName evidence="14">Peptidase M50 domain-containing protein</fullName>
    </recommendedName>
</protein>
<evidence type="ECO:0000256" key="12">
    <source>
        <dbReference type="SAM" id="MobiDB-lite"/>
    </source>
</evidence>
<accession>A0A1Q9DU63</accession>
<proteinExistence type="inferred from homology"/>
<evidence type="ECO:0000256" key="6">
    <source>
        <dbReference type="ARBA" id="ARBA00022723"/>
    </source>
</evidence>
<keyword evidence="7" id="KW-0378">Hydrolase</keyword>
<evidence type="ECO:0000259" key="14">
    <source>
        <dbReference type="Pfam" id="PF02163"/>
    </source>
</evidence>
<dbReference type="CDD" id="cd05709">
    <property type="entry name" value="S2P-M50"/>
    <property type="match status" value="1"/>
</dbReference>
<dbReference type="PANTHER" id="PTHR39188">
    <property type="entry name" value="MEMBRANE-ASSOCIATED ZINC METALLOPROTEASE M50B"/>
    <property type="match status" value="1"/>
</dbReference>
<keyword evidence="5 13" id="KW-0812">Transmembrane</keyword>
<feature type="transmembrane region" description="Helical" evidence="13">
    <location>
        <begin position="573"/>
        <end position="594"/>
    </location>
</feature>
<dbReference type="OrthoDB" id="448490at2759"/>
<evidence type="ECO:0000256" key="5">
    <source>
        <dbReference type="ARBA" id="ARBA00022692"/>
    </source>
</evidence>
<evidence type="ECO:0000256" key="13">
    <source>
        <dbReference type="SAM" id="Phobius"/>
    </source>
</evidence>
<comment type="similarity">
    <text evidence="3">Belongs to the peptidase M50B family.</text>
</comment>
<keyword evidence="8" id="KW-0862">Zinc</keyword>
<dbReference type="GO" id="GO:0016020">
    <property type="term" value="C:membrane"/>
    <property type="evidence" value="ECO:0007669"/>
    <property type="project" value="UniProtKB-SubCell"/>
</dbReference>
<feature type="region of interest" description="Disordered" evidence="12">
    <location>
        <begin position="798"/>
        <end position="821"/>
    </location>
</feature>
<evidence type="ECO:0000256" key="4">
    <source>
        <dbReference type="ARBA" id="ARBA00022670"/>
    </source>
</evidence>
<keyword evidence="16" id="KW-1185">Reference proteome</keyword>
<evidence type="ECO:0000256" key="7">
    <source>
        <dbReference type="ARBA" id="ARBA00022801"/>
    </source>
</evidence>
<evidence type="ECO:0000256" key="8">
    <source>
        <dbReference type="ARBA" id="ARBA00022833"/>
    </source>
</evidence>
<evidence type="ECO:0000256" key="1">
    <source>
        <dbReference type="ARBA" id="ARBA00001947"/>
    </source>
</evidence>
<dbReference type="Proteomes" id="UP000186817">
    <property type="component" value="Unassembled WGS sequence"/>
</dbReference>
<keyword evidence="4" id="KW-0645">Protease</keyword>
<evidence type="ECO:0000256" key="3">
    <source>
        <dbReference type="ARBA" id="ARBA00007931"/>
    </source>
</evidence>
<evidence type="ECO:0000256" key="9">
    <source>
        <dbReference type="ARBA" id="ARBA00022989"/>
    </source>
</evidence>
<name>A0A1Q9DU63_SYMMI</name>
<keyword evidence="11 13" id="KW-0472">Membrane</keyword>
<dbReference type="PANTHER" id="PTHR39188:SF3">
    <property type="entry name" value="STAGE IV SPORULATION PROTEIN FB"/>
    <property type="match status" value="1"/>
</dbReference>
<keyword evidence="6" id="KW-0479">Metal-binding</keyword>
<dbReference type="InterPro" id="IPR008915">
    <property type="entry name" value="Peptidase_M50"/>
</dbReference>
<reference evidence="15 16" key="1">
    <citation type="submission" date="2016-02" db="EMBL/GenBank/DDBJ databases">
        <title>Genome analysis of coral dinoflagellate symbionts highlights evolutionary adaptations to a symbiotic lifestyle.</title>
        <authorList>
            <person name="Aranda M."/>
            <person name="Li Y."/>
            <person name="Liew Y.J."/>
            <person name="Baumgarten S."/>
            <person name="Simakov O."/>
            <person name="Wilson M."/>
            <person name="Piel J."/>
            <person name="Ashoor H."/>
            <person name="Bougouffa S."/>
            <person name="Bajic V.B."/>
            <person name="Ryu T."/>
            <person name="Ravasi T."/>
            <person name="Bayer T."/>
            <person name="Micklem G."/>
            <person name="Kim H."/>
            <person name="Bhak J."/>
            <person name="Lajeunesse T.C."/>
            <person name="Voolstra C.R."/>
        </authorList>
    </citation>
    <scope>NUCLEOTIDE SEQUENCE [LARGE SCALE GENOMIC DNA]</scope>
    <source>
        <strain evidence="15 16">CCMP2467</strain>
    </source>
</reference>
<keyword evidence="10" id="KW-0482">Metalloprotease</keyword>
<organism evidence="15 16">
    <name type="scientific">Symbiodinium microadriaticum</name>
    <name type="common">Dinoflagellate</name>
    <name type="synonym">Zooxanthella microadriatica</name>
    <dbReference type="NCBI Taxonomy" id="2951"/>
    <lineage>
        <taxon>Eukaryota</taxon>
        <taxon>Sar</taxon>
        <taxon>Alveolata</taxon>
        <taxon>Dinophyceae</taxon>
        <taxon>Suessiales</taxon>
        <taxon>Symbiodiniaceae</taxon>
        <taxon>Symbiodinium</taxon>
    </lineage>
</organism>
<evidence type="ECO:0000313" key="15">
    <source>
        <dbReference type="EMBL" id="OLP98681.1"/>
    </source>
</evidence>
<evidence type="ECO:0000256" key="11">
    <source>
        <dbReference type="ARBA" id="ARBA00023136"/>
    </source>
</evidence>
<dbReference type="GO" id="GO:0008237">
    <property type="term" value="F:metallopeptidase activity"/>
    <property type="evidence" value="ECO:0007669"/>
    <property type="project" value="UniProtKB-KW"/>
</dbReference>
<dbReference type="GO" id="GO:0046872">
    <property type="term" value="F:metal ion binding"/>
    <property type="evidence" value="ECO:0007669"/>
    <property type="project" value="UniProtKB-KW"/>
</dbReference>
<evidence type="ECO:0000256" key="10">
    <source>
        <dbReference type="ARBA" id="ARBA00023049"/>
    </source>
</evidence>
<comment type="subcellular location">
    <subcellularLocation>
        <location evidence="2">Membrane</location>
        <topology evidence="2">Multi-pass membrane protein</topology>
    </subcellularLocation>
</comment>
<feature type="domain" description="Peptidase M50" evidence="14">
    <location>
        <begin position="451"/>
        <end position="620"/>
    </location>
</feature>
<sequence length="821" mass="92337">MDCGRTSRDRSVEEVRENLDRLEILDEWAQEINESQELNERHLGLFAQPAFLQMMAVTANASFSEEKFPDVWSADNIQHKDSKEAKHFGMNLPQVVDVSPLRKAREFLVKVQFGDEARLKLSLQAVPKSKSTEIVMAPKQPDELHSTIEGDSTLQLEQAVKSLGPFLAEMEPVLALRYLCINGTSGQLKVEEPLVAISSHDRSSSAGEGPGEQLRLYECIHAVPDLRDRAERWQNTFRKDLRGKFNMKIAEKAQVEECRLVLEEYACKVLTRASFSTAFEVDAVKKQHVHEEMMESLGPIAVAPFARPLGKLGSEQLTSAFLFLGRFNMSDLQLRACCVAEGAKQSTAFCVRSALKYAHRPLCLEPIRLRPLFCVRHWTGTMMRSMGFGSQGQASSQDCSIHVCTICRAPIKLSYFVLFFFMYDLINIGRRGGTDIELLWSVLRAVANECVLLLTILCHEFGHGNMARYLGGEISHILLWVFGGICFHTRPRNDSADNTILLKNDLMVVAAGPSTHFVQAPLWGLVLWLLYLWIEAQGGSTGYPSAWAAFTDSLNPLGGGASWFWVEYTINQWMALLWSVVANAISLNVALFLFNVFFPMYPADGAKLLVTSLMFFCGVPARKAAMVLICTSVPCALAMIGYTVYALFEAGVRGLMGSLMGWMGVMSLMEARNIYKLRKARQLHTHPLFEVAKSWRRTERDAFGVVHRINHSDFDDEAPLTSGGWRNFCSLFRRSEPTEQRLVEPSSRSRCICCPCFDFVGSRSTVEEQEIVPPQATATGQQAALRAQRDQFVQRMEQQRMDQTRTVRDLTAEERCPSSRI</sequence>
<dbReference type="EMBL" id="LSRX01000389">
    <property type="protein sequence ID" value="OLP98681.1"/>
    <property type="molecule type" value="Genomic_DNA"/>
</dbReference>
<feature type="transmembrane region" description="Helical" evidence="13">
    <location>
        <begin position="626"/>
        <end position="648"/>
    </location>
</feature>
<comment type="cofactor">
    <cofactor evidence="1">
        <name>Zn(2+)</name>
        <dbReference type="ChEBI" id="CHEBI:29105"/>
    </cofactor>
</comment>
<evidence type="ECO:0000313" key="16">
    <source>
        <dbReference type="Proteomes" id="UP000186817"/>
    </source>
</evidence>